<keyword evidence="2" id="KW-1185">Reference proteome</keyword>
<evidence type="ECO:0000313" key="1">
    <source>
        <dbReference type="EMBL" id="GLS70001.1"/>
    </source>
</evidence>
<proteinExistence type="predicted"/>
<dbReference type="Proteomes" id="UP001157440">
    <property type="component" value="Unassembled WGS sequence"/>
</dbReference>
<evidence type="ECO:0000313" key="2">
    <source>
        <dbReference type="Proteomes" id="UP001157440"/>
    </source>
</evidence>
<name>A0AA37WR67_9HYPH</name>
<reference evidence="2" key="1">
    <citation type="journal article" date="2019" name="Int. J. Syst. Evol. Microbiol.">
        <title>The Global Catalogue of Microorganisms (GCM) 10K type strain sequencing project: providing services to taxonomists for standard genome sequencing and annotation.</title>
        <authorList>
            <consortium name="The Broad Institute Genomics Platform"/>
            <consortium name="The Broad Institute Genome Sequencing Center for Infectious Disease"/>
            <person name="Wu L."/>
            <person name="Ma J."/>
        </authorList>
    </citation>
    <scope>NUCLEOTIDE SEQUENCE [LARGE SCALE GENOMIC DNA]</scope>
    <source>
        <strain evidence="2">NBRC 103632</strain>
    </source>
</reference>
<organism evidence="1 2">
    <name type="scientific">Methylobacterium tardum</name>
    <dbReference type="NCBI Taxonomy" id="374432"/>
    <lineage>
        <taxon>Bacteria</taxon>
        <taxon>Pseudomonadati</taxon>
        <taxon>Pseudomonadota</taxon>
        <taxon>Alphaproteobacteria</taxon>
        <taxon>Hyphomicrobiales</taxon>
        <taxon>Methylobacteriaceae</taxon>
        <taxon>Methylobacterium</taxon>
    </lineage>
</organism>
<sequence length="185" mass="21771">MDVRLSKGLTGDFFERIQNKEVFEAEIYRDFHDRAEEMGVVFHWNKRNALDGFFEWSQDLKRLDFIEKKLERPDHLKCAAYLIYWLCRSSPISNFVFAEDLDDAKEFMLKYGREYLAFDLGYRAAQLYERKVNSRNLGEDAFPLHSALDDVARTDFIETTCHVLKLKMVSPSAILLVLKAVFLRP</sequence>
<accession>A0AA37WR67</accession>
<dbReference type="AlphaFoldDB" id="A0AA37WR67"/>
<gene>
    <name evidence="1" type="ORF">GCM10007890_20140</name>
</gene>
<comment type="caution">
    <text evidence="1">The sequence shown here is derived from an EMBL/GenBank/DDBJ whole genome shotgun (WGS) entry which is preliminary data.</text>
</comment>
<protein>
    <submittedName>
        <fullName evidence="1">Uncharacterized protein</fullName>
    </submittedName>
</protein>
<dbReference type="EMBL" id="BSPL01000013">
    <property type="protein sequence ID" value="GLS70001.1"/>
    <property type="molecule type" value="Genomic_DNA"/>
</dbReference>